<dbReference type="CDD" id="cd04590">
    <property type="entry name" value="CBS_pair_CorC_HlyC_assoc"/>
    <property type="match status" value="1"/>
</dbReference>
<evidence type="ECO:0000256" key="3">
    <source>
        <dbReference type="ARBA" id="ARBA00022737"/>
    </source>
</evidence>
<evidence type="ECO:0000256" key="4">
    <source>
        <dbReference type="ARBA" id="ARBA00022989"/>
    </source>
</evidence>
<organism evidence="12 13">
    <name type="scientific">Fuerstiella marisgermanici</name>
    <dbReference type="NCBI Taxonomy" id="1891926"/>
    <lineage>
        <taxon>Bacteria</taxon>
        <taxon>Pseudomonadati</taxon>
        <taxon>Planctomycetota</taxon>
        <taxon>Planctomycetia</taxon>
        <taxon>Planctomycetales</taxon>
        <taxon>Planctomycetaceae</taxon>
        <taxon>Fuerstiella</taxon>
    </lineage>
</organism>
<keyword evidence="3" id="KW-0677">Repeat</keyword>
<sequence>MSPDVILLIVFLLIALSFSFFCSVAEAVLLSISPSFTASLRDTNSGVAELIERLKENVERPLAAILSLNTIAHTVGAAGVGAQAQIVFEGKYIGLTSAILTLLILILSEIIPKTLGAVYWRPLAPIVCRSVAMLIWLMYPLVVMSEWLAKLIAPAEAHPTVTREEVAALAARGAEEGHLHNDESRILNNLFRFRVLKVKDIMTPRPVVLALPQSMTVGEAMEKHPKLQFSRVPLFEETRDEIVGFVLKTDILLAQAHDEHDKPLSEMRRDIVTIRPGASLSQLFETLIDTRAHLALVVDEYGGFAGLATLEDLVETLFGLEIVDEADRAEDMQALARQKWLERAKSLGLDVEELTSDVIDEPKP</sequence>
<accession>A0A1P8WJ58</accession>
<dbReference type="STRING" id="1891926.Fuma_03699"/>
<evidence type="ECO:0000313" key="12">
    <source>
        <dbReference type="EMBL" id="APZ94078.1"/>
    </source>
</evidence>
<reference evidence="12 13" key="1">
    <citation type="journal article" date="2016" name="Front. Microbiol.">
        <title>Fuerstia marisgermanicae gen. nov., sp. nov., an Unusual Member of the Phylum Planctomycetes from the German Wadden Sea.</title>
        <authorList>
            <person name="Kohn T."/>
            <person name="Heuer A."/>
            <person name="Jogler M."/>
            <person name="Vollmers J."/>
            <person name="Boedeker C."/>
            <person name="Bunk B."/>
            <person name="Rast P."/>
            <person name="Borchert D."/>
            <person name="Glockner I."/>
            <person name="Freese H.M."/>
            <person name="Klenk H.P."/>
            <person name="Overmann J."/>
            <person name="Kaster A.K."/>
            <person name="Rohde M."/>
            <person name="Wiegand S."/>
            <person name="Jogler C."/>
        </authorList>
    </citation>
    <scope>NUCLEOTIDE SEQUENCE [LARGE SCALE GENOMIC DNA]</scope>
    <source>
        <strain evidence="12 13">NH11</strain>
    </source>
</reference>
<dbReference type="KEGG" id="fmr:Fuma_03699"/>
<evidence type="ECO:0000256" key="5">
    <source>
        <dbReference type="ARBA" id="ARBA00023122"/>
    </source>
</evidence>
<feature type="domain" description="CBS" evidence="10">
    <location>
        <begin position="267"/>
        <end position="325"/>
    </location>
</feature>
<feature type="domain" description="CNNM transmembrane" evidence="11">
    <location>
        <begin position="1"/>
        <end position="183"/>
    </location>
</feature>
<keyword evidence="5 7" id="KW-0129">CBS domain</keyword>
<dbReference type="OrthoDB" id="9798188at2"/>
<dbReference type="Gene3D" id="3.10.580.10">
    <property type="entry name" value="CBS-domain"/>
    <property type="match status" value="1"/>
</dbReference>
<keyword evidence="2 8" id="KW-0812">Transmembrane</keyword>
<feature type="transmembrane region" description="Helical" evidence="9">
    <location>
        <begin position="123"/>
        <end position="142"/>
    </location>
</feature>
<evidence type="ECO:0000256" key="6">
    <source>
        <dbReference type="ARBA" id="ARBA00023136"/>
    </source>
</evidence>
<dbReference type="PROSITE" id="PS51846">
    <property type="entry name" value="CNNM"/>
    <property type="match status" value="1"/>
</dbReference>
<dbReference type="Proteomes" id="UP000187735">
    <property type="component" value="Chromosome"/>
</dbReference>
<dbReference type="InterPro" id="IPR044751">
    <property type="entry name" value="Ion_transp-like_CBS"/>
</dbReference>
<dbReference type="RefSeq" id="WP_077025435.1">
    <property type="nucleotide sequence ID" value="NZ_CP017641.1"/>
</dbReference>
<feature type="domain" description="CBS" evidence="10">
    <location>
        <begin position="202"/>
        <end position="262"/>
    </location>
</feature>
<name>A0A1P8WJ58_9PLAN</name>
<evidence type="ECO:0000259" key="10">
    <source>
        <dbReference type="PROSITE" id="PS51371"/>
    </source>
</evidence>
<dbReference type="Pfam" id="PF01595">
    <property type="entry name" value="CNNM"/>
    <property type="match status" value="1"/>
</dbReference>
<gene>
    <name evidence="12" type="primary">tlyC</name>
    <name evidence="12" type="ORF">Fuma_03699</name>
</gene>
<evidence type="ECO:0000256" key="2">
    <source>
        <dbReference type="ARBA" id="ARBA00022692"/>
    </source>
</evidence>
<evidence type="ECO:0000256" key="8">
    <source>
        <dbReference type="PROSITE-ProRule" id="PRU01193"/>
    </source>
</evidence>
<dbReference type="InterPro" id="IPR000644">
    <property type="entry name" value="CBS_dom"/>
</dbReference>
<dbReference type="SMART" id="SM00116">
    <property type="entry name" value="CBS"/>
    <property type="match status" value="2"/>
</dbReference>
<dbReference type="PANTHER" id="PTHR22777:SF4">
    <property type="entry name" value="UPF0053 PROTEIN SLL1254"/>
    <property type="match status" value="1"/>
</dbReference>
<evidence type="ECO:0000256" key="9">
    <source>
        <dbReference type="SAM" id="Phobius"/>
    </source>
</evidence>
<keyword evidence="6 8" id="KW-0472">Membrane</keyword>
<dbReference type="Pfam" id="PF00571">
    <property type="entry name" value="CBS"/>
    <property type="match status" value="2"/>
</dbReference>
<keyword evidence="13" id="KW-1185">Reference proteome</keyword>
<comment type="subcellular location">
    <subcellularLocation>
        <location evidence="1">Membrane</location>
        <topology evidence="1">Multi-pass membrane protein</topology>
    </subcellularLocation>
</comment>
<dbReference type="PROSITE" id="PS51371">
    <property type="entry name" value="CBS"/>
    <property type="match status" value="2"/>
</dbReference>
<evidence type="ECO:0000256" key="1">
    <source>
        <dbReference type="ARBA" id="ARBA00004141"/>
    </source>
</evidence>
<keyword evidence="4 8" id="KW-1133">Transmembrane helix</keyword>
<dbReference type="InterPro" id="IPR046342">
    <property type="entry name" value="CBS_dom_sf"/>
</dbReference>
<dbReference type="PANTHER" id="PTHR22777">
    <property type="entry name" value="HEMOLYSIN-RELATED"/>
    <property type="match status" value="1"/>
</dbReference>
<dbReference type="SUPFAM" id="SSF54631">
    <property type="entry name" value="CBS-domain pair"/>
    <property type="match status" value="1"/>
</dbReference>
<dbReference type="InterPro" id="IPR002550">
    <property type="entry name" value="CNNM"/>
</dbReference>
<proteinExistence type="predicted"/>
<protein>
    <submittedName>
        <fullName evidence="12">Hemolysin C</fullName>
    </submittedName>
</protein>
<feature type="transmembrane region" description="Helical" evidence="9">
    <location>
        <begin position="92"/>
        <end position="111"/>
    </location>
</feature>
<dbReference type="GO" id="GO:0005886">
    <property type="term" value="C:plasma membrane"/>
    <property type="evidence" value="ECO:0007669"/>
    <property type="project" value="TreeGrafter"/>
</dbReference>
<evidence type="ECO:0000256" key="7">
    <source>
        <dbReference type="PROSITE-ProRule" id="PRU00703"/>
    </source>
</evidence>
<dbReference type="EMBL" id="CP017641">
    <property type="protein sequence ID" value="APZ94078.1"/>
    <property type="molecule type" value="Genomic_DNA"/>
</dbReference>
<evidence type="ECO:0000313" key="13">
    <source>
        <dbReference type="Proteomes" id="UP000187735"/>
    </source>
</evidence>
<dbReference type="AlphaFoldDB" id="A0A1P8WJ58"/>
<evidence type="ECO:0000259" key="11">
    <source>
        <dbReference type="PROSITE" id="PS51846"/>
    </source>
</evidence>